<dbReference type="InterPro" id="IPR027443">
    <property type="entry name" value="IPNS-like_sf"/>
</dbReference>
<dbReference type="RefSeq" id="WP_073628716.1">
    <property type="nucleotide sequence ID" value="NZ_FRXO01000004.1"/>
</dbReference>
<dbReference type="InterPro" id="IPR005123">
    <property type="entry name" value="Oxoglu/Fe-dep_dioxygenase_dom"/>
</dbReference>
<dbReference type="STRING" id="1123029.SAMN02745172_02297"/>
<evidence type="ECO:0000313" key="7">
    <source>
        <dbReference type="EMBL" id="SHO65652.1"/>
    </source>
</evidence>
<evidence type="ECO:0000256" key="3">
    <source>
        <dbReference type="ARBA" id="ARBA00023002"/>
    </source>
</evidence>
<dbReference type="SUPFAM" id="SSF51197">
    <property type="entry name" value="Clavaminate synthase-like"/>
    <property type="match status" value="1"/>
</dbReference>
<dbReference type="PANTHER" id="PTHR10209:SF867">
    <property type="entry name" value="2-OXOGLUTARATE (2OG) AND FE(II)-DEPENDENT OXYGENASE SUPERFAMILY PROTEIN"/>
    <property type="match status" value="1"/>
</dbReference>
<dbReference type="GO" id="GO:0016491">
    <property type="term" value="F:oxidoreductase activity"/>
    <property type="evidence" value="ECO:0007669"/>
    <property type="project" value="UniProtKB-KW"/>
</dbReference>
<dbReference type="OrthoDB" id="21825at2"/>
<evidence type="ECO:0000259" key="6">
    <source>
        <dbReference type="PROSITE" id="PS51471"/>
    </source>
</evidence>
<proteinExistence type="inferred from homology"/>
<dbReference type="Pfam" id="PF14226">
    <property type="entry name" value="DIOX_N"/>
    <property type="match status" value="1"/>
</dbReference>
<dbReference type="GO" id="GO:0046872">
    <property type="term" value="F:metal ion binding"/>
    <property type="evidence" value="ECO:0007669"/>
    <property type="project" value="UniProtKB-KW"/>
</dbReference>
<dbReference type="Gene3D" id="2.60.120.330">
    <property type="entry name" value="B-lactam Antibiotic, Isopenicillin N Synthase, Chain"/>
    <property type="match status" value="1"/>
</dbReference>
<protein>
    <submittedName>
        <fullName evidence="7">Isopenicillin N synthase</fullName>
    </submittedName>
</protein>
<gene>
    <name evidence="7" type="ORF">SAMN02745172_02297</name>
</gene>
<dbReference type="EMBL" id="FRXO01000004">
    <property type="protein sequence ID" value="SHO65652.1"/>
    <property type="molecule type" value="Genomic_DNA"/>
</dbReference>
<dbReference type="AlphaFoldDB" id="A0A1M7ZLF1"/>
<comment type="similarity">
    <text evidence="1 5">Belongs to the iron/ascorbate-dependent oxidoreductase family.</text>
</comment>
<keyword evidence="3 5" id="KW-0560">Oxidoreductase</keyword>
<dbReference type="InterPro" id="IPR044861">
    <property type="entry name" value="IPNS-like_FE2OG_OXY"/>
</dbReference>
<evidence type="ECO:0000256" key="1">
    <source>
        <dbReference type="ARBA" id="ARBA00008056"/>
    </source>
</evidence>
<keyword evidence="2 5" id="KW-0479">Metal-binding</keyword>
<accession>A0A1M7ZLF1</accession>
<keyword evidence="8" id="KW-1185">Reference proteome</keyword>
<dbReference type="PRINTS" id="PR00682">
    <property type="entry name" value="IPNSYNTHASE"/>
</dbReference>
<sequence>MSDPSSAVSLPIVDLTPMREGRPGGTAEVAAQIGHAARGIGFFYLVGHGIAPEVTKGVFDAAATFFALPPAEKDLLSIKRSAHNRGYVAVLGESLDPSKPADLKEGFNIGLDLAADDPRVLAGEPFRGPNLWPGLPGWRETMLGYYDAVWRTGLLLHRAIAVDLGMPETFFDDKFDQPLATLRLLHYPPQPASTAPGQLGAGEHTDYGNLTLLLTDEVGGLEVRRRDGGWIAAPSIEGAFVCNIGDCLMRWTNDVYVSTPHRVVNAEGRERYSVPFFLDPNPDAAVVCLPTCTDSEHPPLYAPTTGAAYLKERLDATYAFRRPAAG</sequence>
<reference evidence="7 8" key="1">
    <citation type="submission" date="2016-12" db="EMBL/GenBank/DDBJ databases">
        <authorList>
            <person name="Song W.-J."/>
            <person name="Kurnit D.M."/>
        </authorList>
    </citation>
    <scope>NUCLEOTIDE SEQUENCE [LARGE SCALE GENOMIC DNA]</scope>
    <source>
        <strain evidence="7 8">DSM 19599</strain>
    </source>
</reference>
<dbReference type="Proteomes" id="UP000186406">
    <property type="component" value="Unassembled WGS sequence"/>
</dbReference>
<dbReference type="PANTHER" id="PTHR10209">
    <property type="entry name" value="OXIDOREDUCTASE, 2OG-FE II OXYGENASE FAMILY PROTEIN"/>
    <property type="match status" value="1"/>
</dbReference>
<organism evidence="7 8">
    <name type="scientific">Pseudoxanthobacter soli DSM 19599</name>
    <dbReference type="NCBI Taxonomy" id="1123029"/>
    <lineage>
        <taxon>Bacteria</taxon>
        <taxon>Pseudomonadati</taxon>
        <taxon>Pseudomonadota</taxon>
        <taxon>Alphaproteobacteria</taxon>
        <taxon>Hyphomicrobiales</taxon>
        <taxon>Segnochrobactraceae</taxon>
        <taxon>Pseudoxanthobacter</taxon>
    </lineage>
</organism>
<feature type="domain" description="Fe2OG dioxygenase" evidence="6">
    <location>
        <begin position="174"/>
        <end position="280"/>
    </location>
</feature>
<dbReference type="PROSITE" id="PS51471">
    <property type="entry name" value="FE2OG_OXY"/>
    <property type="match status" value="1"/>
</dbReference>
<evidence type="ECO:0000313" key="8">
    <source>
        <dbReference type="Proteomes" id="UP000186406"/>
    </source>
</evidence>
<evidence type="ECO:0000256" key="4">
    <source>
        <dbReference type="ARBA" id="ARBA00023004"/>
    </source>
</evidence>
<dbReference type="Pfam" id="PF03171">
    <property type="entry name" value="2OG-FeII_Oxy"/>
    <property type="match status" value="1"/>
</dbReference>
<evidence type="ECO:0000256" key="2">
    <source>
        <dbReference type="ARBA" id="ARBA00022723"/>
    </source>
</evidence>
<keyword evidence="4 5" id="KW-0408">Iron</keyword>
<name>A0A1M7ZLF1_9HYPH</name>
<evidence type="ECO:0000256" key="5">
    <source>
        <dbReference type="RuleBase" id="RU003682"/>
    </source>
</evidence>
<dbReference type="InterPro" id="IPR026992">
    <property type="entry name" value="DIOX_N"/>
</dbReference>